<dbReference type="PANTHER" id="PTHR11220">
    <property type="entry name" value="HEME-BINDING PROTEIN-RELATED"/>
    <property type="match status" value="1"/>
</dbReference>
<dbReference type="SUPFAM" id="SSF55136">
    <property type="entry name" value="Probable bacterial effector-binding domain"/>
    <property type="match status" value="1"/>
</dbReference>
<comment type="similarity">
    <text evidence="1">Belongs to the HEBP family.</text>
</comment>
<dbReference type="Gene3D" id="3.20.80.10">
    <property type="entry name" value="Regulatory factor, effector binding domain"/>
    <property type="match status" value="1"/>
</dbReference>
<dbReference type="FunFam" id="3.20.80.10:FF:000002">
    <property type="entry name" value="Heme-binding protein 2"/>
    <property type="match status" value="1"/>
</dbReference>
<dbReference type="OrthoDB" id="6424451at2759"/>
<feature type="chain" id="PRO_5029746681" description="Heme-binding protein 2-like" evidence="2">
    <location>
        <begin position="27"/>
        <end position="216"/>
    </location>
</feature>
<reference evidence="3 4" key="1">
    <citation type="journal article" date="2020" name="Nat. Commun.">
        <title>Genome of Tripterygium wilfordii and identification of cytochrome P450 involved in triptolide biosynthesis.</title>
        <authorList>
            <person name="Tu L."/>
            <person name="Su P."/>
            <person name="Zhang Z."/>
            <person name="Gao L."/>
            <person name="Wang J."/>
            <person name="Hu T."/>
            <person name="Zhou J."/>
            <person name="Zhang Y."/>
            <person name="Zhao Y."/>
            <person name="Liu Y."/>
            <person name="Song Y."/>
            <person name="Tong Y."/>
            <person name="Lu Y."/>
            <person name="Yang J."/>
            <person name="Xu C."/>
            <person name="Jia M."/>
            <person name="Peters R.J."/>
            <person name="Huang L."/>
            <person name="Gao W."/>
        </authorList>
    </citation>
    <scope>NUCLEOTIDE SEQUENCE [LARGE SCALE GENOMIC DNA]</scope>
    <source>
        <strain evidence="4">cv. XIE 37</strain>
        <tissue evidence="3">Leaf</tissue>
    </source>
</reference>
<dbReference type="AlphaFoldDB" id="A0A7J7D408"/>
<accession>A0A7J7D408</accession>
<sequence>MRMEMKSNFLYLAVLILGHLLLPGFSTVESPPYTVAHLGPDYEIRLYMESSWMSAPVQGTSFEKFTKQGFHRLYQYLHGTNLNSTQLPFTAPVLTSITAPIQGTLYLVKFYMSGKNTSPQPNQELDLELEKWRPQCVAVRKFSGFAKDDNINEEKEALVSSLNKQYSTGKNRLGNDDSFSVAQYNASHHLSGRLNEVWMPVQDFTADGCPTSSHGE</sequence>
<evidence type="ECO:0000313" key="3">
    <source>
        <dbReference type="EMBL" id="KAF5741085.1"/>
    </source>
</evidence>
<name>A0A7J7D408_TRIWF</name>
<dbReference type="EMBL" id="JAAARO010000010">
    <property type="protein sequence ID" value="KAF5741085.1"/>
    <property type="molecule type" value="Genomic_DNA"/>
</dbReference>
<dbReference type="InParanoid" id="A0A7J7D408"/>
<proteinExistence type="inferred from homology"/>
<evidence type="ECO:0000256" key="2">
    <source>
        <dbReference type="SAM" id="SignalP"/>
    </source>
</evidence>
<evidence type="ECO:0008006" key="5">
    <source>
        <dbReference type="Google" id="ProtNLM"/>
    </source>
</evidence>
<comment type="caution">
    <text evidence="3">The sequence shown here is derived from an EMBL/GenBank/DDBJ whole genome shotgun (WGS) entry which is preliminary data.</text>
</comment>
<gene>
    <name evidence="3" type="ORF">HS088_TW10G00080</name>
</gene>
<dbReference type="Pfam" id="PF04832">
    <property type="entry name" value="SOUL"/>
    <property type="match status" value="1"/>
</dbReference>
<keyword evidence="2" id="KW-0732">Signal</keyword>
<feature type="signal peptide" evidence="2">
    <location>
        <begin position="1"/>
        <end position="26"/>
    </location>
</feature>
<protein>
    <recommendedName>
        <fullName evidence="5">Heme-binding protein 2-like</fullName>
    </recommendedName>
</protein>
<evidence type="ECO:0000313" key="4">
    <source>
        <dbReference type="Proteomes" id="UP000593562"/>
    </source>
</evidence>
<dbReference type="InterPro" id="IPR006917">
    <property type="entry name" value="SOUL_heme-bd"/>
</dbReference>
<dbReference type="PANTHER" id="PTHR11220:SF36">
    <property type="entry name" value="SOUL HEME-BINDING PROTEIN"/>
    <property type="match status" value="1"/>
</dbReference>
<evidence type="ECO:0000256" key="1">
    <source>
        <dbReference type="ARBA" id="ARBA00009817"/>
    </source>
</evidence>
<organism evidence="3 4">
    <name type="scientific">Tripterygium wilfordii</name>
    <name type="common">Thunder God vine</name>
    <dbReference type="NCBI Taxonomy" id="458696"/>
    <lineage>
        <taxon>Eukaryota</taxon>
        <taxon>Viridiplantae</taxon>
        <taxon>Streptophyta</taxon>
        <taxon>Embryophyta</taxon>
        <taxon>Tracheophyta</taxon>
        <taxon>Spermatophyta</taxon>
        <taxon>Magnoliopsida</taxon>
        <taxon>eudicotyledons</taxon>
        <taxon>Gunneridae</taxon>
        <taxon>Pentapetalae</taxon>
        <taxon>rosids</taxon>
        <taxon>fabids</taxon>
        <taxon>Celastrales</taxon>
        <taxon>Celastraceae</taxon>
        <taxon>Tripterygium</taxon>
    </lineage>
</organism>
<dbReference type="InterPro" id="IPR011256">
    <property type="entry name" value="Reg_factor_effector_dom_sf"/>
</dbReference>
<keyword evidence="4" id="KW-1185">Reference proteome</keyword>
<dbReference type="Proteomes" id="UP000593562">
    <property type="component" value="Unassembled WGS sequence"/>
</dbReference>